<evidence type="ECO:0000256" key="4">
    <source>
        <dbReference type="PROSITE-ProRule" id="PRU00325"/>
    </source>
</evidence>
<dbReference type="InterPro" id="IPR006564">
    <property type="entry name" value="Znf_PMZ"/>
</dbReference>
<evidence type="ECO:0000313" key="7">
    <source>
        <dbReference type="Proteomes" id="UP000604825"/>
    </source>
</evidence>
<evidence type="ECO:0000256" key="1">
    <source>
        <dbReference type="ARBA" id="ARBA00022723"/>
    </source>
</evidence>
<dbReference type="AlphaFoldDB" id="A0A811QLS3"/>
<gene>
    <name evidence="6" type="ORF">NCGR_LOCUS40587</name>
</gene>
<accession>A0A811QLS3</accession>
<sequence>MSDLESLLEYNEIVKKLFANEEEGFQFYNNYGFEKGFSVRRSYCEWDNGHNEMTLRKFVCSRQGFREEKQLKKAIKKRKPRNITRVGCLAKFVIARDQITGHWYVKDFIDEHNHPMAPAELTCLLRSHRRINDEQKAEIVEMKSSGIRKHKIIDILEIQYGGYDKVGCTTRDLYNFCHRYKVETIAADDAQTVISYLTELQRRDPDFFFKYMVDGEGHLKGLFWCDSQCLLDYEAFGDVIVFDSTYKTNRYNLPLVPFVGVNHHRSTVIFGCGIISHENIESYVWLLSTFSEAMIQKHPISVITDGDLAMQRAIRLVWPNSSHRLCIWHIEQNIVRNLKDDVVKDEFRSFLYDCWSIEETERKWQEFLDKHKHVEHCLSGLRTNEAKLDTDALQSEACIEPDASIIEIEAVKSFTPTVFATVQFNIKAAKKCFSIDILDGDNMSEYIVGRKDKGDMMYYVKCLFCDEGNLKGISCSCGKLQSIGTPCSHIFFVLGDLDEDKLLDCCVLKRWTMGVKSAFPLKRKSTMYDYSESLQRYRELRNIGQAAAFAASRSLESYERLKHVLQDEVAMNLPNEEDNRGKRYGPVLPQAPDFDSVAFSNVLDPLHVPGRGAPKKNLKSILVRHVLH</sequence>
<dbReference type="InterPro" id="IPR007527">
    <property type="entry name" value="Znf_SWIM"/>
</dbReference>
<keyword evidence="2 4" id="KW-0863">Zinc-finger</keyword>
<dbReference type="InterPro" id="IPR004330">
    <property type="entry name" value="FAR1_DNA_bnd_dom"/>
</dbReference>
<evidence type="ECO:0000256" key="2">
    <source>
        <dbReference type="ARBA" id="ARBA00022771"/>
    </source>
</evidence>
<protein>
    <recommendedName>
        <fullName evidence="5">SWIM-type domain-containing protein</fullName>
    </recommendedName>
</protein>
<evidence type="ECO:0000256" key="3">
    <source>
        <dbReference type="ARBA" id="ARBA00022833"/>
    </source>
</evidence>
<evidence type="ECO:0000259" key="5">
    <source>
        <dbReference type="PROSITE" id="PS50966"/>
    </source>
</evidence>
<name>A0A811QLS3_9POAL</name>
<dbReference type="Proteomes" id="UP000604825">
    <property type="component" value="Unassembled WGS sequence"/>
</dbReference>
<proteinExistence type="predicted"/>
<reference evidence="6" key="1">
    <citation type="submission" date="2020-10" db="EMBL/GenBank/DDBJ databases">
        <authorList>
            <person name="Han B."/>
            <person name="Lu T."/>
            <person name="Zhao Q."/>
            <person name="Huang X."/>
            <person name="Zhao Y."/>
        </authorList>
    </citation>
    <scope>NUCLEOTIDE SEQUENCE</scope>
</reference>
<dbReference type="Pfam" id="PF03101">
    <property type="entry name" value="FAR1"/>
    <property type="match status" value="1"/>
</dbReference>
<dbReference type="PANTHER" id="PTHR47718:SF13">
    <property type="entry name" value="OS09G0290500 PROTEIN"/>
    <property type="match status" value="1"/>
</dbReference>
<dbReference type="OrthoDB" id="626338at2759"/>
<comment type="caution">
    <text evidence="6">The sequence shown here is derived from an EMBL/GenBank/DDBJ whole genome shotgun (WGS) entry which is preliminary data.</text>
</comment>
<dbReference type="SMART" id="SM00575">
    <property type="entry name" value="ZnF_PMZ"/>
    <property type="match status" value="1"/>
</dbReference>
<keyword evidence="7" id="KW-1185">Reference proteome</keyword>
<keyword evidence="1" id="KW-0479">Metal-binding</keyword>
<dbReference type="EMBL" id="CAJGYO010000010">
    <property type="protein sequence ID" value="CAD6257097.1"/>
    <property type="molecule type" value="Genomic_DNA"/>
</dbReference>
<dbReference type="InterPro" id="IPR018289">
    <property type="entry name" value="MULE_transposase_dom"/>
</dbReference>
<dbReference type="PANTHER" id="PTHR47718">
    <property type="entry name" value="OS01G0519700 PROTEIN"/>
    <property type="match status" value="1"/>
</dbReference>
<organism evidence="6 7">
    <name type="scientific">Miscanthus lutarioriparius</name>
    <dbReference type="NCBI Taxonomy" id="422564"/>
    <lineage>
        <taxon>Eukaryota</taxon>
        <taxon>Viridiplantae</taxon>
        <taxon>Streptophyta</taxon>
        <taxon>Embryophyta</taxon>
        <taxon>Tracheophyta</taxon>
        <taxon>Spermatophyta</taxon>
        <taxon>Magnoliopsida</taxon>
        <taxon>Liliopsida</taxon>
        <taxon>Poales</taxon>
        <taxon>Poaceae</taxon>
        <taxon>PACMAD clade</taxon>
        <taxon>Panicoideae</taxon>
        <taxon>Andropogonodae</taxon>
        <taxon>Andropogoneae</taxon>
        <taxon>Saccharinae</taxon>
        <taxon>Miscanthus</taxon>
    </lineage>
</organism>
<dbReference type="Pfam" id="PF10551">
    <property type="entry name" value="MULE"/>
    <property type="match status" value="1"/>
</dbReference>
<evidence type="ECO:0000313" key="6">
    <source>
        <dbReference type="EMBL" id="CAD6257097.1"/>
    </source>
</evidence>
<feature type="domain" description="SWIM-type" evidence="5">
    <location>
        <begin position="458"/>
        <end position="498"/>
    </location>
</feature>
<keyword evidence="3" id="KW-0862">Zinc</keyword>
<dbReference type="PROSITE" id="PS50966">
    <property type="entry name" value="ZF_SWIM"/>
    <property type="match status" value="1"/>
</dbReference>
<dbReference type="GO" id="GO:0008270">
    <property type="term" value="F:zinc ion binding"/>
    <property type="evidence" value="ECO:0007669"/>
    <property type="project" value="UniProtKB-KW"/>
</dbReference>